<organism evidence="1 2">
    <name type="scientific">Bacillus arachidis</name>
    <dbReference type="NCBI Taxonomy" id="2819290"/>
    <lineage>
        <taxon>Bacteria</taxon>
        <taxon>Bacillati</taxon>
        <taxon>Bacillota</taxon>
        <taxon>Bacilli</taxon>
        <taxon>Bacillales</taxon>
        <taxon>Bacillaceae</taxon>
        <taxon>Bacillus</taxon>
    </lineage>
</organism>
<dbReference type="Proteomes" id="UP000677611">
    <property type="component" value="Unassembled WGS sequence"/>
</dbReference>
<sequence>MEMQVFDVNESVSCIIKVSVDASEYTFLFHKDSILGESLFLLEDERQYSLMNEEIVNKIGAITSEHLKRDFFGDLKGWVWIEVDDVDLYRRKATEQEVNIYWYVKENIKINLIDKMSKAPLI</sequence>
<accession>A0ABS3NTH9</accession>
<protein>
    <submittedName>
        <fullName evidence="1">Uncharacterized protein</fullName>
    </submittedName>
</protein>
<comment type="caution">
    <text evidence="1">The sequence shown here is derived from an EMBL/GenBank/DDBJ whole genome shotgun (WGS) entry which is preliminary data.</text>
</comment>
<gene>
    <name evidence="1" type="ORF">J4P90_02990</name>
</gene>
<proteinExistence type="predicted"/>
<dbReference type="RefSeq" id="WP_208016717.1">
    <property type="nucleotide sequence ID" value="NZ_JAGDQJ010000006.1"/>
</dbReference>
<name>A0ABS3NTH9_9BACI</name>
<evidence type="ECO:0000313" key="2">
    <source>
        <dbReference type="Proteomes" id="UP000677611"/>
    </source>
</evidence>
<keyword evidence="2" id="KW-1185">Reference proteome</keyword>
<reference evidence="1 2" key="1">
    <citation type="submission" date="2021-03" db="EMBL/GenBank/DDBJ databases">
        <title>Identification of novel Bacillus strains.</title>
        <authorList>
            <person name="Xiao Z."/>
            <person name="Li Y."/>
            <person name="Shen J."/>
        </authorList>
    </citation>
    <scope>NUCLEOTIDE SEQUENCE [LARGE SCALE GENOMIC DNA]</scope>
    <source>
        <strain evidence="1 2">SY8</strain>
    </source>
</reference>
<evidence type="ECO:0000313" key="1">
    <source>
        <dbReference type="EMBL" id="MBO1624221.1"/>
    </source>
</evidence>
<dbReference type="EMBL" id="JAGDQJ010000006">
    <property type="protein sequence ID" value="MBO1624221.1"/>
    <property type="molecule type" value="Genomic_DNA"/>
</dbReference>